<evidence type="ECO:0000256" key="2">
    <source>
        <dbReference type="ARBA" id="ARBA00022525"/>
    </source>
</evidence>
<evidence type="ECO:0000313" key="10">
    <source>
        <dbReference type="Proteomes" id="UP001162156"/>
    </source>
</evidence>
<evidence type="ECO:0000256" key="3">
    <source>
        <dbReference type="ARBA" id="ARBA00022670"/>
    </source>
</evidence>
<keyword evidence="3" id="KW-0645">Protease</keyword>
<evidence type="ECO:0000259" key="8">
    <source>
        <dbReference type="PROSITE" id="PS50240"/>
    </source>
</evidence>
<dbReference type="InterPro" id="IPR043504">
    <property type="entry name" value="Peptidase_S1_PA_chymotrypsin"/>
</dbReference>
<accession>A0AAV8XS30</accession>
<evidence type="ECO:0000256" key="5">
    <source>
        <dbReference type="ARBA" id="ARBA00022825"/>
    </source>
</evidence>
<dbReference type="Proteomes" id="UP001162156">
    <property type="component" value="Unassembled WGS sequence"/>
</dbReference>
<dbReference type="GO" id="GO:0006508">
    <property type="term" value="P:proteolysis"/>
    <property type="evidence" value="ECO:0007669"/>
    <property type="project" value="UniProtKB-KW"/>
</dbReference>
<dbReference type="GO" id="GO:0005615">
    <property type="term" value="C:extracellular space"/>
    <property type="evidence" value="ECO:0007669"/>
    <property type="project" value="TreeGrafter"/>
</dbReference>
<evidence type="ECO:0000256" key="1">
    <source>
        <dbReference type="ARBA" id="ARBA00004613"/>
    </source>
</evidence>
<dbReference type="AlphaFoldDB" id="A0AAV8XS30"/>
<protein>
    <recommendedName>
        <fullName evidence="8">Peptidase S1 domain-containing protein</fullName>
    </recommendedName>
</protein>
<dbReference type="PROSITE" id="PS50240">
    <property type="entry name" value="TRYPSIN_DOM"/>
    <property type="match status" value="1"/>
</dbReference>
<comment type="similarity">
    <text evidence="7">Belongs to the peptidase S1 family. CLIP subfamily.</text>
</comment>
<gene>
    <name evidence="9" type="ORF">NQ314_010504</name>
</gene>
<sequence>MISDNMLCAGYPQVGKKDSCQGDSGGPLITKKPDSRYELIGVVSWGNGCARPGYPGVYTRVTRYLEWILENSNDGCFCKD</sequence>
<dbReference type="Pfam" id="PF00089">
    <property type="entry name" value="Trypsin"/>
    <property type="match status" value="1"/>
</dbReference>
<reference evidence="9" key="1">
    <citation type="journal article" date="2023" name="Insect Mol. Biol.">
        <title>Genome sequencing provides insights into the evolution of gene families encoding plant cell wall-degrading enzymes in longhorned beetles.</title>
        <authorList>
            <person name="Shin N.R."/>
            <person name="Okamura Y."/>
            <person name="Kirsch R."/>
            <person name="Pauchet Y."/>
        </authorList>
    </citation>
    <scope>NUCLEOTIDE SEQUENCE</scope>
    <source>
        <strain evidence="9">RBIC_L_NR</strain>
    </source>
</reference>
<dbReference type="Gene3D" id="2.40.10.10">
    <property type="entry name" value="Trypsin-like serine proteases"/>
    <property type="match status" value="1"/>
</dbReference>
<dbReference type="InterPro" id="IPR050127">
    <property type="entry name" value="Serine_Proteases_S1"/>
</dbReference>
<dbReference type="GO" id="GO:0004252">
    <property type="term" value="F:serine-type endopeptidase activity"/>
    <property type="evidence" value="ECO:0007669"/>
    <property type="project" value="InterPro"/>
</dbReference>
<evidence type="ECO:0000313" key="9">
    <source>
        <dbReference type="EMBL" id="KAJ8941051.1"/>
    </source>
</evidence>
<keyword evidence="2" id="KW-0964">Secreted</keyword>
<dbReference type="InterPro" id="IPR009003">
    <property type="entry name" value="Peptidase_S1_PA"/>
</dbReference>
<comment type="caution">
    <text evidence="9">The sequence shown here is derived from an EMBL/GenBank/DDBJ whole genome shotgun (WGS) entry which is preliminary data.</text>
</comment>
<dbReference type="InterPro" id="IPR033116">
    <property type="entry name" value="TRYPSIN_SER"/>
</dbReference>
<dbReference type="InterPro" id="IPR001254">
    <property type="entry name" value="Trypsin_dom"/>
</dbReference>
<comment type="subcellular location">
    <subcellularLocation>
        <location evidence="1">Secreted</location>
    </subcellularLocation>
</comment>
<name>A0AAV8XS30_9CUCU</name>
<evidence type="ECO:0000256" key="4">
    <source>
        <dbReference type="ARBA" id="ARBA00022801"/>
    </source>
</evidence>
<proteinExistence type="inferred from homology"/>
<dbReference type="EMBL" id="JANEYF010002908">
    <property type="protein sequence ID" value="KAJ8941051.1"/>
    <property type="molecule type" value="Genomic_DNA"/>
</dbReference>
<keyword evidence="5" id="KW-0720">Serine protease</keyword>
<keyword evidence="4" id="KW-0378">Hydrolase</keyword>
<organism evidence="9 10">
    <name type="scientific">Rhamnusium bicolor</name>
    <dbReference type="NCBI Taxonomy" id="1586634"/>
    <lineage>
        <taxon>Eukaryota</taxon>
        <taxon>Metazoa</taxon>
        <taxon>Ecdysozoa</taxon>
        <taxon>Arthropoda</taxon>
        <taxon>Hexapoda</taxon>
        <taxon>Insecta</taxon>
        <taxon>Pterygota</taxon>
        <taxon>Neoptera</taxon>
        <taxon>Endopterygota</taxon>
        <taxon>Coleoptera</taxon>
        <taxon>Polyphaga</taxon>
        <taxon>Cucujiformia</taxon>
        <taxon>Chrysomeloidea</taxon>
        <taxon>Cerambycidae</taxon>
        <taxon>Lepturinae</taxon>
        <taxon>Rhagiini</taxon>
        <taxon>Rhamnusium</taxon>
    </lineage>
</organism>
<dbReference type="PROSITE" id="PS00135">
    <property type="entry name" value="TRYPSIN_SER"/>
    <property type="match status" value="1"/>
</dbReference>
<evidence type="ECO:0000256" key="6">
    <source>
        <dbReference type="ARBA" id="ARBA00023157"/>
    </source>
</evidence>
<keyword evidence="6" id="KW-1015">Disulfide bond</keyword>
<dbReference type="FunFam" id="2.40.10.10:FF:000002">
    <property type="entry name" value="Transmembrane protease serine"/>
    <property type="match status" value="1"/>
</dbReference>
<keyword evidence="10" id="KW-1185">Reference proteome</keyword>
<evidence type="ECO:0000256" key="7">
    <source>
        <dbReference type="ARBA" id="ARBA00024195"/>
    </source>
</evidence>
<dbReference type="PANTHER" id="PTHR24264:SF65">
    <property type="entry name" value="SRCR DOMAIN-CONTAINING PROTEIN"/>
    <property type="match status" value="1"/>
</dbReference>
<dbReference type="SUPFAM" id="SSF50494">
    <property type="entry name" value="Trypsin-like serine proteases"/>
    <property type="match status" value="1"/>
</dbReference>
<dbReference type="PANTHER" id="PTHR24264">
    <property type="entry name" value="TRYPSIN-RELATED"/>
    <property type="match status" value="1"/>
</dbReference>
<feature type="domain" description="Peptidase S1" evidence="8">
    <location>
        <begin position="1"/>
        <end position="73"/>
    </location>
</feature>